<dbReference type="EMBL" id="CAJOAZ010019016">
    <property type="protein sequence ID" value="CAF4331941.1"/>
    <property type="molecule type" value="Genomic_DNA"/>
</dbReference>
<organism evidence="1 2">
    <name type="scientific">Adineta steineri</name>
    <dbReference type="NCBI Taxonomy" id="433720"/>
    <lineage>
        <taxon>Eukaryota</taxon>
        <taxon>Metazoa</taxon>
        <taxon>Spiralia</taxon>
        <taxon>Gnathifera</taxon>
        <taxon>Rotifera</taxon>
        <taxon>Eurotatoria</taxon>
        <taxon>Bdelloidea</taxon>
        <taxon>Adinetida</taxon>
        <taxon>Adinetidae</taxon>
        <taxon>Adineta</taxon>
    </lineage>
</organism>
<evidence type="ECO:0000313" key="2">
    <source>
        <dbReference type="Proteomes" id="UP000663844"/>
    </source>
</evidence>
<reference evidence="1" key="1">
    <citation type="submission" date="2021-02" db="EMBL/GenBank/DDBJ databases">
        <authorList>
            <person name="Nowell W R."/>
        </authorList>
    </citation>
    <scope>NUCLEOTIDE SEQUENCE</scope>
</reference>
<sequence length="78" mass="8713">SYGNFYTEIVHFLTLPHVEEKKTTVTTTTTRTNQTVEPSTCTALYAKEDALKLAYVLGQSAVTDLLTSDKNTHLFTNK</sequence>
<dbReference type="Proteomes" id="UP000663844">
    <property type="component" value="Unassembled WGS sequence"/>
</dbReference>
<comment type="caution">
    <text evidence="1">The sequence shown here is derived from an EMBL/GenBank/DDBJ whole genome shotgun (WGS) entry which is preliminary data.</text>
</comment>
<feature type="non-terminal residue" evidence="1">
    <location>
        <position position="1"/>
    </location>
</feature>
<name>A0A820JU43_9BILA</name>
<proteinExistence type="predicted"/>
<dbReference type="AlphaFoldDB" id="A0A820JU43"/>
<accession>A0A820JU43</accession>
<evidence type="ECO:0000313" key="1">
    <source>
        <dbReference type="EMBL" id="CAF4331941.1"/>
    </source>
</evidence>
<gene>
    <name evidence="1" type="ORF">OXD698_LOCUS47744</name>
</gene>
<protein>
    <submittedName>
        <fullName evidence="1">Uncharacterized protein</fullName>
    </submittedName>
</protein>